<dbReference type="Proteomes" id="UP000198287">
    <property type="component" value="Unassembled WGS sequence"/>
</dbReference>
<keyword evidence="11" id="KW-1185">Reference proteome</keyword>
<evidence type="ECO:0000256" key="8">
    <source>
        <dbReference type="SAM" id="MobiDB-lite"/>
    </source>
</evidence>
<name>A0A226D2E3_FOLCA</name>
<keyword evidence="6 10" id="KW-0675">Receptor</keyword>
<dbReference type="AlphaFoldDB" id="A0A226D2E3"/>
<sequence length="603" mass="68313">MGRVPGVTRTQTRPGRGPEFRNGPGPETRVFLSNITFNAGASKYPPPYFDHILTNNPNTAIVLNPVYANLTLSILDMAANPLTNIRRKSGWASVSFLPSVPGDSKRKYFMMQRKIVYIFNPTFIFQHTDNPWDSSSYQDYSYHNGISKLILFNVNYPDDIFIPCIPCLYSVRIKLRSTPLPKMESVWWTKNINLLQKKVLYNKRVNVKHINCEVYHVRQMSSKDCKIVHLSQSLNFSIAGVPHTFEVYVSMLGTDTYNAKHGFMMPYSVKYNSVQFSIITQYPSGLESMAAFLQPFSPPVWGVLLLGCMTICLVVQVTKEDMTLIEVTFDMINIVALLLGQGDSSRICHNRRTIAAPIVAVWLLCGCYVIMENLYTGEIFSYLSAIKPPHVPETLSQLVDSDIPIITTSSYLGYGSSGSILTSNTIPQYIKFYQDRNKSVELLVKLKRRLTFVHAVGSIPNVVEFLSSTLASKSLAHFNTSIDPRQTYAIMDDHHIFEPTSTLLRINGSRSVLNGKDATPFVSLWCDLRFRNWLSPLLDRKLGQLEVSGMAGRWDELQRVTNVQLILRLIRDPAYKRYSKGFRPNRESAKEVPIQLKAKLSNS</sequence>
<evidence type="ECO:0000256" key="9">
    <source>
        <dbReference type="SAM" id="Phobius"/>
    </source>
</evidence>
<dbReference type="PANTHER" id="PTHR42643:SF24">
    <property type="entry name" value="IONOTROPIC RECEPTOR 60A"/>
    <property type="match status" value="1"/>
</dbReference>
<keyword evidence="7" id="KW-0325">Glycoprotein</keyword>
<comment type="subcellular location">
    <subcellularLocation>
        <location evidence="1">Cell membrane</location>
        <topology evidence="1">Multi-pass membrane protein</topology>
    </subcellularLocation>
</comment>
<dbReference type="PANTHER" id="PTHR42643">
    <property type="entry name" value="IONOTROPIC RECEPTOR 20A-RELATED"/>
    <property type="match status" value="1"/>
</dbReference>
<feature type="region of interest" description="Disordered" evidence="8">
    <location>
        <begin position="1"/>
        <end position="26"/>
    </location>
</feature>
<keyword evidence="2" id="KW-1003">Cell membrane</keyword>
<feature type="transmembrane region" description="Helical" evidence="9">
    <location>
        <begin position="354"/>
        <end position="371"/>
    </location>
</feature>
<keyword evidence="5 9" id="KW-0472">Membrane</keyword>
<dbReference type="EMBL" id="LNIX01000041">
    <property type="protein sequence ID" value="OXA39044.1"/>
    <property type="molecule type" value="Genomic_DNA"/>
</dbReference>
<accession>A0A226D2E3</accession>
<evidence type="ECO:0000256" key="2">
    <source>
        <dbReference type="ARBA" id="ARBA00022475"/>
    </source>
</evidence>
<dbReference type="InterPro" id="IPR052192">
    <property type="entry name" value="Insect_Ionotropic_Sensory_Rcpt"/>
</dbReference>
<reference evidence="10 11" key="1">
    <citation type="submission" date="2015-12" db="EMBL/GenBank/DDBJ databases">
        <title>The genome of Folsomia candida.</title>
        <authorList>
            <person name="Faddeeva A."/>
            <person name="Derks M.F."/>
            <person name="Anvar Y."/>
            <person name="Smit S."/>
            <person name="Van Straalen N."/>
            <person name="Roelofs D."/>
        </authorList>
    </citation>
    <scope>NUCLEOTIDE SEQUENCE [LARGE SCALE GENOMIC DNA]</scope>
    <source>
        <strain evidence="10 11">VU population</strain>
        <tissue evidence="10">Whole body</tissue>
    </source>
</reference>
<keyword evidence="3 9" id="KW-0812">Transmembrane</keyword>
<organism evidence="10 11">
    <name type="scientific">Folsomia candida</name>
    <name type="common">Springtail</name>
    <dbReference type="NCBI Taxonomy" id="158441"/>
    <lineage>
        <taxon>Eukaryota</taxon>
        <taxon>Metazoa</taxon>
        <taxon>Ecdysozoa</taxon>
        <taxon>Arthropoda</taxon>
        <taxon>Hexapoda</taxon>
        <taxon>Collembola</taxon>
        <taxon>Entomobryomorpha</taxon>
        <taxon>Isotomoidea</taxon>
        <taxon>Isotomidae</taxon>
        <taxon>Proisotominae</taxon>
        <taxon>Folsomia</taxon>
    </lineage>
</organism>
<evidence type="ECO:0000313" key="11">
    <source>
        <dbReference type="Proteomes" id="UP000198287"/>
    </source>
</evidence>
<feature type="transmembrane region" description="Helical" evidence="9">
    <location>
        <begin position="299"/>
        <end position="318"/>
    </location>
</feature>
<evidence type="ECO:0000256" key="1">
    <source>
        <dbReference type="ARBA" id="ARBA00004651"/>
    </source>
</evidence>
<comment type="caution">
    <text evidence="10">The sequence shown here is derived from an EMBL/GenBank/DDBJ whole genome shotgun (WGS) entry which is preliminary data.</text>
</comment>
<evidence type="ECO:0000256" key="3">
    <source>
        <dbReference type="ARBA" id="ARBA00022692"/>
    </source>
</evidence>
<evidence type="ECO:0000256" key="6">
    <source>
        <dbReference type="ARBA" id="ARBA00023170"/>
    </source>
</evidence>
<evidence type="ECO:0000256" key="7">
    <source>
        <dbReference type="ARBA" id="ARBA00023180"/>
    </source>
</evidence>
<keyword evidence="4 9" id="KW-1133">Transmembrane helix</keyword>
<protein>
    <submittedName>
        <fullName evidence="10">Glutamate receptor ionotropic, NMDA 2D</fullName>
    </submittedName>
</protein>
<evidence type="ECO:0000256" key="5">
    <source>
        <dbReference type="ARBA" id="ARBA00023136"/>
    </source>
</evidence>
<evidence type="ECO:0000256" key="4">
    <source>
        <dbReference type="ARBA" id="ARBA00022989"/>
    </source>
</evidence>
<evidence type="ECO:0000313" key="10">
    <source>
        <dbReference type="EMBL" id="OXA39044.1"/>
    </source>
</evidence>
<proteinExistence type="predicted"/>
<gene>
    <name evidence="10" type="ORF">Fcan01_26168</name>
</gene>
<dbReference type="GO" id="GO:0005886">
    <property type="term" value="C:plasma membrane"/>
    <property type="evidence" value="ECO:0007669"/>
    <property type="project" value="UniProtKB-SubCell"/>
</dbReference>